<feature type="transmembrane region" description="Helical" evidence="9">
    <location>
        <begin position="204"/>
        <end position="231"/>
    </location>
</feature>
<sequence>MTDQTPHLTHSEARSAKPRFGFAQLTGFALLAVLAIGALGGPSLIGQDPAKQSLLSTFESPSRSHLLGTDNLGRDMAARLLSGAQLSLSLALLSVITAGLPGTLLGVIAAWRGGWTDRLIGAFSDAVLALPGLLLVLMLAAISPGSWWALYAGISLTLWVEYFRYTRQRARVVLSEPAVEASRLLGLSPWVLLRRHLIPEIGPGLLTLAAFGAATAVTSVAALGFVSVGLRPPTAEWGVMMTELLPYWREAPFLILQPVLCLIVTVLALHLSVGGARRP</sequence>
<keyword evidence="4 9" id="KW-0812">Transmembrane</keyword>
<feature type="transmembrane region" description="Helical" evidence="9">
    <location>
        <begin position="123"/>
        <end position="142"/>
    </location>
</feature>
<dbReference type="RefSeq" id="WP_123791485.1">
    <property type="nucleotide sequence ID" value="NZ_RKQK01000001.1"/>
</dbReference>
<dbReference type="InterPro" id="IPR050366">
    <property type="entry name" value="BP-dependent_transpt_permease"/>
</dbReference>
<keyword evidence="3" id="KW-1003">Cell membrane</keyword>
<comment type="caution">
    <text evidence="11">The sequence shown here is derived from an EMBL/GenBank/DDBJ whole genome shotgun (WGS) entry which is preliminary data.</text>
</comment>
<evidence type="ECO:0000256" key="1">
    <source>
        <dbReference type="ARBA" id="ARBA00004651"/>
    </source>
</evidence>
<dbReference type="SUPFAM" id="SSF161098">
    <property type="entry name" value="MetI-like"/>
    <property type="match status" value="1"/>
</dbReference>
<dbReference type="Gene3D" id="1.10.3720.10">
    <property type="entry name" value="MetI-like"/>
    <property type="match status" value="1"/>
</dbReference>
<keyword evidence="8 9" id="KW-0472">Membrane</keyword>
<dbReference type="EMBL" id="RKQK01000001">
    <property type="protein sequence ID" value="RPE71251.1"/>
    <property type="molecule type" value="Genomic_DNA"/>
</dbReference>
<comment type="subcellular location">
    <subcellularLocation>
        <location evidence="1 9">Cell membrane</location>
        <topology evidence="1 9">Multi-pass membrane protein</topology>
    </subcellularLocation>
</comment>
<dbReference type="InterPro" id="IPR000515">
    <property type="entry name" value="MetI-like"/>
</dbReference>
<feature type="transmembrane region" description="Helical" evidence="9">
    <location>
        <begin position="148"/>
        <end position="165"/>
    </location>
</feature>
<feature type="domain" description="ABC transmembrane type-1" evidence="10">
    <location>
        <begin position="84"/>
        <end position="273"/>
    </location>
</feature>
<evidence type="ECO:0000256" key="7">
    <source>
        <dbReference type="ARBA" id="ARBA00022989"/>
    </source>
</evidence>
<protein>
    <submittedName>
        <fullName evidence="11">Peptide/nickel transport system permease protein</fullName>
    </submittedName>
</protein>
<dbReference type="AlphaFoldDB" id="A0A3N4UUJ5"/>
<feature type="transmembrane region" description="Helical" evidence="9">
    <location>
        <begin position="20"/>
        <end position="45"/>
    </location>
</feature>
<evidence type="ECO:0000256" key="2">
    <source>
        <dbReference type="ARBA" id="ARBA00022448"/>
    </source>
</evidence>
<evidence type="ECO:0000313" key="12">
    <source>
        <dbReference type="Proteomes" id="UP000269689"/>
    </source>
</evidence>
<dbReference type="InterPro" id="IPR035906">
    <property type="entry name" value="MetI-like_sf"/>
</dbReference>
<evidence type="ECO:0000256" key="3">
    <source>
        <dbReference type="ARBA" id="ARBA00022475"/>
    </source>
</evidence>
<dbReference type="OrthoDB" id="9783218at2"/>
<evidence type="ECO:0000256" key="9">
    <source>
        <dbReference type="RuleBase" id="RU363032"/>
    </source>
</evidence>
<dbReference type="PANTHER" id="PTHR43386:SF1">
    <property type="entry name" value="D,D-DIPEPTIDE TRANSPORT SYSTEM PERMEASE PROTEIN DDPC-RELATED"/>
    <property type="match status" value="1"/>
</dbReference>
<evidence type="ECO:0000256" key="8">
    <source>
        <dbReference type="ARBA" id="ARBA00023136"/>
    </source>
</evidence>
<comment type="similarity">
    <text evidence="9">Belongs to the binding-protein-dependent transport system permease family.</text>
</comment>
<dbReference type="GO" id="GO:0005886">
    <property type="term" value="C:plasma membrane"/>
    <property type="evidence" value="ECO:0007669"/>
    <property type="project" value="UniProtKB-SubCell"/>
</dbReference>
<reference evidence="11 12" key="1">
    <citation type="submission" date="2018-11" db="EMBL/GenBank/DDBJ databases">
        <title>Genomic Encyclopedia of Type Strains, Phase IV (KMG-IV): sequencing the most valuable type-strain genomes for metagenomic binning, comparative biology and taxonomic classification.</title>
        <authorList>
            <person name="Goeker M."/>
        </authorList>
    </citation>
    <scope>NUCLEOTIDE SEQUENCE [LARGE SCALE GENOMIC DNA]</scope>
    <source>
        <strain evidence="11 12">DSM 104731</strain>
    </source>
</reference>
<keyword evidence="5" id="KW-0571">Peptide transport</keyword>
<keyword evidence="7 9" id="KW-1133">Transmembrane helix</keyword>
<dbReference type="GO" id="GO:0015031">
    <property type="term" value="P:protein transport"/>
    <property type="evidence" value="ECO:0007669"/>
    <property type="project" value="UniProtKB-KW"/>
</dbReference>
<dbReference type="PROSITE" id="PS50928">
    <property type="entry name" value="ABC_TM1"/>
    <property type="match status" value="1"/>
</dbReference>
<dbReference type="CDD" id="cd06261">
    <property type="entry name" value="TM_PBP2"/>
    <property type="match status" value="1"/>
</dbReference>
<keyword evidence="12" id="KW-1185">Reference proteome</keyword>
<feature type="transmembrane region" description="Helical" evidence="9">
    <location>
        <begin position="86"/>
        <end position="111"/>
    </location>
</feature>
<dbReference type="GO" id="GO:0071916">
    <property type="term" value="F:dipeptide transmembrane transporter activity"/>
    <property type="evidence" value="ECO:0007669"/>
    <property type="project" value="TreeGrafter"/>
</dbReference>
<organism evidence="11 12">
    <name type="scientific">Pacificibacter maritimus</name>
    <dbReference type="NCBI Taxonomy" id="762213"/>
    <lineage>
        <taxon>Bacteria</taxon>
        <taxon>Pseudomonadati</taxon>
        <taxon>Pseudomonadota</taxon>
        <taxon>Alphaproteobacteria</taxon>
        <taxon>Rhodobacterales</taxon>
        <taxon>Roseobacteraceae</taxon>
        <taxon>Pacificibacter</taxon>
    </lineage>
</organism>
<evidence type="ECO:0000256" key="4">
    <source>
        <dbReference type="ARBA" id="ARBA00022692"/>
    </source>
</evidence>
<feature type="transmembrane region" description="Helical" evidence="9">
    <location>
        <begin position="251"/>
        <end position="273"/>
    </location>
</feature>
<evidence type="ECO:0000259" key="10">
    <source>
        <dbReference type="PROSITE" id="PS50928"/>
    </source>
</evidence>
<evidence type="ECO:0000313" key="11">
    <source>
        <dbReference type="EMBL" id="RPE71251.1"/>
    </source>
</evidence>
<dbReference type="Proteomes" id="UP000269689">
    <property type="component" value="Unassembled WGS sequence"/>
</dbReference>
<evidence type="ECO:0000256" key="5">
    <source>
        <dbReference type="ARBA" id="ARBA00022856"/>
    </source>
</evidence>
<gene>
    <name evidence="11" type="ORF">EDD53_0367</name>
</gene>
<proteinExistence type="inferred from homology"/>
<dbReference type="PANTHER" id="PTHR43386">
    <property type="entry name" value="OLIGOPEPTIDE TRANSPORT SYSTEM PERMEASE PROTEIN APPC"/>
    <property type="match status" value="1"/>
</dbReference>
<keyword evidence="6" id="KW-0653">Protein transport</keyword>
<keyword evidence="2 9" id="KW-0813">Transport</keyword>
<name>A0A3N4UUJ5_9RHOB</name>
<evidence type="ECO:0000256" key="6">
    <source>
        <dbReference type="ARBA" id="ARBA00022927"/>
    </source>
</evidence>
<dbReference type="Pfam" id="PF00528">
    <property type="entry name" value="BPD_transp_1"/>
    <property type="match status" value="1"/>
</dbReference>
<accession>A0A3N4UUJ5</accession>